<gene>
    <name evidence="4" type="ORF">Q0590_17640</name>
</gene>
<reference evidence="4" key="1">
    <citation type="submission" date="2023-07" db="EMBL/GenBank/DDBJ databases">
        <title>The genome sequence of Rhodocytophaga aerolata KACC 12507.</title>
        <authorList>
            <person name="Zhang X."/>
        </authorList>
    </citation>
    <scope>NUCLEOTIDE SEQUENCE</scope>
    <source>
        <strain evidence="4">KACC 12507</strain>
    </source>
</reference>
<organism evidence="4 5">
    <name type="scientific">Rhodocytophaga aerolata</name>
    <dbReference type="NCBI Taxonomy" id="455078"/>
    <lineage>
        <taxon>Bacteria</taxon>
        <taxon>Pseudomonadati</taxon>
        <taxon>Bacteroidota</taxon>
        <taxon>Cytophagia</taxon>
        <taxon>Cytophagales</taxon>
        <taxon>Rhodocytophagaceae</taxon>
        <taxon>Rhodocytophaga</taxon>
    </lineage>
</organism>
<proteinExistence type="inferred from homology"/>
<dbReference type="InterPro" id="IPR006311">
    <property type="entry name" value="TAT_signal"/>
</dbReference>
<dbReference type="PROSITE" id="PS51318">
    <property type="entry name" value="TAT"/>
    <property type="match status" value="1"/>
</dbReference>
<evidence type="ECO:0000256" key="2">
    <source>
        <dbReference type="ARBA" id="ARBA00022801"/>
    </source>
</evidence>
<evidence type="ECO:0000256" key="1">
    <source>
        <dbReference type="ARBA" id="ARBA00022723"/>
    </source>
</evidence>
<protein>
    <submittedName>
        <fullName evidence="4">Phosphotriesterase</fullName>
    </submittedName>
</protein>
<keyword evidence="2" id="KW-0378">Hydrolase</keyword>
<dbReference type="Pfam" id="PF02126">
    <property type="entry name" value="PTE"/>
    <property type="match status" value="1"/>
</dbReference>
<dbReference type="InterPro" id="IPR032466">
    <property type="entry name" value="Metal_Hydrolase"/>
</dbReference>
<feature type="modified residue" description="N6-carboxylysine" evidence="3">
    <location>
        <position position="179"/>
    </location>
</feature>
<evidence type="ECO:0000313" key="4">
    <source>
        <dbReference type="EMBL" id="MDO1448101.1"/>
    </source>
</evidence>
<comment type="caution">
    <text evidence="4">The sequence shown here is derived from an EMBL/GenBank/DDBJ whole genome shotgun (WGS) entry which is preliminary data.</text>
</comment>
<dbReference type="SUPFAM" id="SSF51556">
    <property type="entry name" value="Metallo-dependent hydrolases"/>
    <property type="match status" value="1"/>
</dbReference>
<dbReference type="RefSeq" id="WP_302038906.1">
    <property type="nucleotide sequence ID" value="NZ_JAUKPO010000010.1"/>
</dbReference>
<accession>A0ABT8R7M1</accession>
<evidence type="ECO:0000256" key="3">
    <source>
        <dbReference type="PROSITE-ProRule" id="PRU00679"/>
    </source>
</evidence>
<comment type="similarity">
    <text evidence="3">Belongs to the metallo-dependent hydrolases superfamily. Phosphotriesterase family.</text>
</comment>
<dbReference type="Proteomes" id="UP001168528">
    <property type="component" value="Unassembled WGS sequence"/>
</dbReference>
<dbReference type="Gene3D" id="3.20.20.140">
    <property type="entry name" value="Metal-dependent hydrolases"/>
    <property type="match status" value="1"/>
</dbReference>
<dbReference type="PANTHER" id="PTHR10819">
    <property type="entry name" value="PHOSPHOTRIESTERASE-RELATED"/>
    <property type="match status" value="1"/>
</dbReference>
<name>A0ABT8R7M1_9BACT</name>
<dbReference type="PANTHER" id="PTHR10819:SF3">
    <property type="entry name" value="PHOSPHOTRIESTERASE-RELATED PROTEIN"/>
    <property type="match status" value="1"/>
</dbReference>
<keyword evidence="1" id="KW-0479">Metal-binding</keyword>
<keyword evidence="5" id="KW-1185">Reference proteome</keyword>
<dbReference type="EMBL" id="JAUKPO010000010">
    <property type="protein sequence ID" value="MDO1448101.1"/>
    <property type="molecule type" value="Genomic_DNA"/>
</dbReference>
<dbReference type="InterPro" id="IPR001559">
    <property type="entry name" value="Phosphotriesterase"/>
</dbReference>
<dbReference type="PROSITE" id="PS51347">
    <property type="entry name" value="PHOSPHOTRIESTERASE_2"/>
    <property type="match status" value="1"/>
</dbReference>
<sequence>MPLNQTSRRTFLQHCGMLATANLLTPTLLYSNSWNSLTQANEKIMTVQGPISPQAMGICLVHEHILSRFGVDPLEPGAYSGEEAIQEVTPYLQYIKELGGQTIVDCTAAYFGRDAALLKQLSQASGVHIITNTGYYGAANDRYVPDFVQKESADQIARRWITEFEKGIAGTGIKPGFIKSGVDSGPLSSTDRKLIQAAALTHAATGLTIAVHTANNATAAKEQLAILKTAGISPQAWIWVHAHDVADIKELLTAASQGAWISLDGIKTFHYSNGKKQGSQTLEKHLSYLQALTKAGFLEQVLLSHDGSSFPVGGADSKRPFDTLFTTFIPMMKAAGFTEAQIRQLTVINPAKAFTLIVRKV</sequence>
<evidence type="ECO:0000313" key="5">
    <source>
        <dbReference type="Proteomes" id="UP001168528"/>
    </source>
</evidence>